<dbReference type="Proteomes" id="UP001379533">
    <property type="component" value="Chromosome"/>
</dbReference>
<evidence type="ECO:0000256" key="1">
    <source>
        <dbReference type="SAM" id="SignalP"/>
    </source>
</evidence>
<evidence type="ECO:0000313" key="2">
    <source>
        <dbReference type="EMBL" id="WXA97190.1"/>
    </source>
</evidence>
<keyword evidence="3" id="KW-1185">Reference proteome</keyword>
<dbReference type="EMBL" id="CP089982">
    <property type="protein sequence ID" value="WXA97190.1"/>
    <property type="molecule type" value="Genomic_DNA"/>
</dbReference>
<evidence type="ECO:0000313" key="3">
    <source>
        <dbReference type="Proteomes" id="UP001379533"/>
    </source>
</evidence>
<gene>
    <name evidence="2" type="ORF">LZC95_10125</name>
</gene>
<dbReference type="PROSITE" id="PS51257">
    <property type="entry name" value="PROKAR_LIPOPROTEIN"/>
    <property type="match status" value="1"/>
</dbReference>
<name>A0ABZ2KJE4_9BACT</name>
<keyword evidence="1" id="KW-0732">Signal</keyword>
<dbReference type="InterPro" id="IPR025515">
    <property type="entry name" value="DUF4403"/>
</dbReference>
<sequence length="457" mass="48847">MAKHRSLASRLSRFGLFTTVALAACSRFGAVYPPRPPESPAAPVADPAPARIVTHVSVTSGALKSSLDETVPGKGDGDFPLAGTTRRYSWTRNPLAVSFSQGRLVLDTRVDAKVDVRVGSLDFPIDLKVAAEPVVNTDYKVKLQSIDVKVTSTDRRLRVADSVGGVFEAIRAQVHQKLTEFEYDLRPTLAEAYARVAKPLEIPIGDAKGCAMLKVLGVEAGPTVIADGLEKDLALVVAPSVTLPCAEAADAPAASLPPLANVATIQPGPFTVTVPIAARYDELTRAMSVTFTDGKYFFSEDYPKLYLEKPEIYESQGLLVLKMHIAGPVHAAGIDTDINGDIFLSGHLSVVDNELKIPDLEPTIETSNFLLSIKAMADGPKIRDQARAALRLDIGDRLRTVRTKLSSDLTFGGPRACFKGDVDRIEVTGAYAHGNYVRVYVAVTGRAAASVPCPNAG</sequence>
<feature type="chain" id="PRO_5046017346" evidence="1">
    <location>
        <begin position="24"/>
        <end position="457"/>
    </location>
</feature>
<protein>
    <submittedName>
        <fullName evidence="2">DUF4403 family protein</fullName>
    </submittedName>
</protein>
<reference evidence="2 3" key="1">
    <citation type="submission" date="2021-12" db="EMBL/GenBank/DDBJ databases">
        <title>Discovery of the Pendulisporaceae a myxobacterial family with distinct sporulation behavior and unique specialized metabolism.</title>
        <authorList>
            <person name="Garcia R."/>
            <person name="Popoff A."/>
            <person name="Bader C.D."/>
            <person name="Loehr J."/>
            <person name="Walesch S."/>
            <person name="Walt C."/>
            <person name="Boldt J."/>
            <person name="Bunk B."/>
            <person name="Haeckl F.J.F.P.J."/>
            <person name="Gunesch A.P."/>
            <person name="Birkelbach J."/>
            <person name="Nuebel U."/>
            <person name="Pietschmann T."/>
            <person name="Bach T."/>
            <person name="Mueller R."/>
        </authorList>
    </citation>
    <scope>NUCLEOTIDE SEQUENCE [LARGE SCALE GENOMIC DNA]</scope>
    <source>
        <strain evidence="2 3">MSr12523</strain>
    </source>
</reference>
<organism evidence="2 3">
    <name type="scientific">Pendulispora brunnea</name>
    <dbReference type="NCBI Taxonomy" id="2905690"/>
    <lineage>
        <taxon>Bacteria</taxon>
        <taxon>Pseudomonadati</taxon>
        <taxon>Myxococcota</taxon>
        <taxon>Myxococcia</taxon>
        <taxon>Myxococcales</taxon>
        <taxon>Sorangiineae</taxon>
        <taxon>Pendulisporaceae</taxon>
        <taxon>Pendulispora</taxon>
    </lineage>
</organism>
<accession>A0ABZ2KJE4</accession>
<proteinExistence type="predicted"/>
<feature type="signal peptide" evidence="1">
    <location>
        <begin position="1"/>
        <end position="23"/>
    </location>
</feature>
<dbReference type="RefSeq" id="WP_394847805.1">
    <property type="nucleotide sequence ID" value="NZ_CP089982.1"/>
</dbReference>
<dbReference type="Pfam" id="PF14356">
    <property type="entry name" value="DUF4403"/>
    <property type="match status" value="1"/>
</dbReference>